<evidence type="ECO:0000313" key="3">
    <source>
        <dbReference type="EMBL" id="KAG9234338.1"/>
    </source>
</evidence>
<dbReference type="AlphaFoldDB" id="A0A9P7YIB5"/>
<sequence length="326" mass="36828">MPHATKPPALPTSYSSPPLSWQNGNTNPGPNGLVRTISAEFGLTTKYSNNNLHLAAESHANLSASATSPIIGPGSGKSGRVINRLMSENDMLKRDLNIQRLSNEEAKQAARMAEAKCAAMAQDYENQLHEAEVNKSLLKRRDRQLEELRSLIDGEKSKARKAEENERTWKELLDKTENDAKRKVEQAESYTQLMEGRVSTMARHWQDQKGEVNKSIGKLGKEIKVLVNDRRHDDDQIRILAEITAQHKEEMNKALRDNAVIRKIHEDYKAEKEQSLIDIKREAKEREESQAATIEVANRLVKELKWSIGVSKNFRDASEAIDEGTR</sequence>
<feature type="region of interest" description="Disordered" evidence="2">
    <location>
        <begin position="1"/>
        <end position="32"/>
    </location>
</feature>
<proteinExistence type="predicted"/>
<feature type="coiled-coil region" evidence="1">
    <location>
        <begin position="103"/>
        <end position="193"/>
    </location>
</feature>
<keyword evidence="4" id="KW-1185">Reference proteome</keyword>
<feature type="compositionally biased region" description="Polar residues" evidence="2">
    <location>
        <begin position="12"/>
        <end position="29"/>
    </location>
</feature>
<evidence type="ECO:0000256" key="1">
    <source>
        <dbReference type="SAM" id="Coils"/>
    </source>
</evidence>
<organism evidence="3 4">
    <name type="scientific">Amylocarpus encephaloides</name>
    <dbReference type="NCBI Taxonomy" id="45428"/>
    <lineage>
        <taxon>Eukaryota</taxon>
        <taxon>Fungi</taxon>
        <taxon>Dikarya</taxon>
        <taxon>Ascomycota</taxon>
        <taxon>Pezizomycotina</taxon>
        <taxon>Leotiomycetes</taxon>
        <taxon>Helotiales</taxon>
        <taxon>Helotiales incertae sedis</taxon>
        <taxon>Amylocarpus</taxon>
    </lineage>
</organism>
<name>A0A9P7YIB5_9HELO</name>
<reference evidence="3" key="1">
    <citation type="journal article" date="2021" name="IMA Fungus">
        <title>Genomic characterization of three marine fungi, including Emericellopsis atlantica sp. nov. with signatures of a generalist lifestyle and marine biomass degradation.</title>
        <authorList>
            <person name="Hagestad O.C."/>
            <person name="Hou L."/>
            <person name="Andersen J.H."/>
            <person name="Hansen E.H."/>
            <person name="Altermark B."/>
            <person name="Li C."/>
            <person name="Kuhnert E."/>
            <person name="Cox R.J."/>
            <person name="Crous P.W."/>
            <person name="Spatafora J.W."/>
            <person name="Lail K."/>
            <person name="Amirebrahimi M."/>
            <person name="Lipzen A."/>
            <person name="Pangilinan J."/>
            <person name="Andreopoulos W."/>
            <person name="Hayes R.D."/>
            <person name="Ng V."/>
            <person name="Grigoriev I.V."/>
            <person name="Jackson S.A."/>
            <person name="Sutton T.D.S."/>
            <person name="Dobson A.D.W."/>
            <person name="Rama T."/>
        </authorList>
    </citation>
    <scope>NUCLEOTIDE SEQUENCE</scope>
    <source>
        <strain evidence="3">TRa018bII</strain>
    </source>
</reference>
<accession>A0A9P7YIB5</accession>
<gene>
    <name evidence="3" type="ORF">BJ875DRAFT_376666</name>
</gene>
<evidence type="ECO:0008006" key="5">
    <source>
        <dbReference type="Google" id="ProtNLM"/>
    </source>
</evidence>
<dbReference type="Proteomes" id="UP000824998">
    <property type="component" value="Unassembled WGS sequence"/>
</dbReference>
<evidence type="ECO:0000256" key="2">
    <source>
        <dbReference type="SAM" id="MobiDB-lite"/>
    </source>
</evidence>
<protein>
    <recommendedName>
        <fullName evidence="5">SWI5-dependent HO expression protein 3</fullName>
    </recommendedName>
</protein>
<dbReference type="EMBL" id="MU251466">
    <property type="protein sequence ID" value="KAG9234338.1"/>
    <property type="molecule type" value="Genomic_DNA"/>
</dbReference>
<evidence type="ECO:0000313" key="4">
    <source>
        <dbReference type="Proteomes" id="UP000824998"/>
    </source>
</evidence>
<comment type="caution">
    <text evidence="3">The sequence shown here is derived from an EMBL/GenBank/DDBJ whole genome shotgun (WGS) entry which is preliminary data.</text>
</comment>
<dbReference type="OrthoDB" id="3918393at2759"/>
<keyword evidence="1" id="KW-0175">Coiled coil</keyword>